<comment type="similarity">
    <text evidence="6">Belongs to the VMA21 family.</text>
</comment>
<comment type="function">
    <text evidence="6">Required for the assembly of the V0 complex of the vacuolar ATPase (V-ATPase) in the endoplasmic reticulum.</text>
</comment>
<comment type="caution">
    <text evidence="7">The sequence shown here is derived from an EMBL/GenBank/DDBJ whole genome shotgun (WGS) entry which is preliminary data.</text>
</comment>
<sequence length="239" mass="26257">MRVFMHGQERKTKALKVASGTSGVYSVAIEGGAKDRVVVIGEELDAARLTKCMRKKVGHTELVSVEEGINSSKLSKMKVVQKFVIASLFMWAAPFAILHAFNHHLLPVAVREVSSSFFIAASPYSPGINSSKLSKMKVVQKFVIASLFMWAAPFAILHAFNHHLLPGTADLSPYSMTLVSGFLAVISVNMVIAFYIYLAMREPADKHEPDPRFVAEAKDSVKQFTGDAQQSSQPSKKEQ</sequence>
<evidence type="ECO:0000256" key="3">
    <source>
        <dbReference type="ARBA" id="ARBA00022989"/>
    </source>
</evidence>
<evidence type="ECO:0000256" key="1">
    <source>
        <dbReference type="ARBA" id="ARBA00022692"/>
    </source>
</evidence>
<keyword evidence="1 6" id="KW-0812">Transmembrane</keyword>
<dbReference type="GO" id="GO:0005789">
    <property type="term" value="C:endoplasmic reticulum membrane"/>
    <property type="evidence" value="ECO:0007669"/>
    <property type="project" value="UniProtKB-SubCell"/>
</dbReference>
<protein>
    <recommendedName>
        <fullName evidence="6">Vacuolar ATPase assembly integral membrane protein VMA21 homolog</fullName>
    </recommendedName>
</protein>
<keyword evidence="3 6" id="KW-1133">Transmembrane helix</keyword>
<dbReference type="HAMAP" id="MF_03058">
    <property type="entry name" value="VMA21"/>
    <property type="match status" value="1"/>
</dbReference>
<feature type="transmembrane region" description="Helical" evidence="6">
    <location>
        <begin position="180"/>
        <end position="198"/>
    </location>
</feature>
<evidence type="ECO:0000313" key="8">
    <source>
        <dbReference type="Proteomes" id="UP001372338"/>
    </source>
</evidence>
<accession>A0AAN9E9F2</accession>
<evidence type="ECO:0000256" key="5">
    <source>
        <dbReference type="ARBA" id="ARBA00023329"/>
    </source>
</evidence>
<dbReference type="GO" id="GO:0070072">
    <property type="term" value="P:vacuolar proton-transporting V-type ATPase complex assembly"/>
    <property type="evidence" value="ECO:0007669"/>
    <property type="project" value="UniProtKB-UniRule"/>
</dbReference>
<dbReference type="GO" id="GO:0012507">
    <property type="term" value="C:ER to Golgi transport vesicle membrane"/>
    <property type="evidence" value="ECO:0007669"/>
    <property type="project" value="UniProtKB-SubCell"/>
</dbReference>
<reference evidence="7 8" key="1">
    <citation type="submission" date="2024-01" db="EMBL/GenBank/DDBJ databases">
        <title>The genomes of 5 underutilized Papilionoideae crops provide insights into root nodulation and disease resistanc.</title>
        <authorList>
            <person name="Yuan L."/>
        </authorList>
    </citation>
    <scope>NUCLEOTIDE SEQUENCE [LARGE SCALE GENOMIC DNA]</scope>
    <source>
        <strain evidence="7">ZHUSHIDOU_FW_LH</strain>
        <tissue evidence="7">Leaf</tissue>
    </source>
</reference>
<proteinExistence type="inferred from homology"/>
<keyword evidence="5 6" id="KW-0968">Cytoplasmic vesicle</keyword>
<dbReference type="GO" id="GO:0033116">
    <property type="term" value="C:endoplasmic reticulum-Golgi intermediate compartment membrane"/>
    <property type="evidence" value="ECO:0007669"/>
    <property type="project" value="UniProtKB-SubCell"/>
</dbReference>
<dbReference type="AlphaFoldDB" id="A0AAN9E9F2"/>
<name>A0AAN9E9F2_CROPI</name>
<dbReference type="Proteomes" id="UP001372338">
    <property type="component" value="Unassembled WGS sequence"/>
</dbReference>
<dbReference type="EMBL" id="JAYWIO010000008">
    <property type="protein sequence ID" value="KAK7246040.1"/>
    <property type="molecule type" value="Genomic_DNA"/>
</dbReference>
<evidence type="ECO:0000256" key="4">
    <source>
        <dbReference type="ARBA" id="ARBA00023136"/>
    </source>
</evidence>
<keyword evidence="8" id="KW-1185">Reference proteome</keyword>
<evidence type="ECO:0000256" key="2">
    <source>
        <dbReference type="ARBA" id="ARBA00022824"/>
    </source>
</evidence>
<gene>
    <name evidence="7" type="ORF">RIF29_40897</name>
</gene>
<dbReference type="PANTHER" id="PTHR31792:SF3">
    <property type="entry name" value="VACUOLAR ATPASE ASSEMBLY INTEGRAL MEMBRANE PROTEIN VMA21"/>
    <property type="match status" value="1"/>
</dbReference>
<evidence type="ECO:0000256" key="6">
    <source>
        <dbReference type="HAMAP-Rule" id="MF_03058"/>
    </source>
</evidence>
<dbReference type="Pfam" id="PF09446">
    <property type="entry name" value="VMA21"/>
    <property type="match status" value="1"/>
</dbReference>
<organism evidence="7 8">
    <name type="scientific">Crotalaria pallida</name>
    <name type="common">Smooth rattlebox</name>
    <name type="synonym">Crotalaria striata</name>
    <dbReference type="NCBI Taxonomy" id="3830"/>
    <lineage>
        <taxon>Eukaryota</taxon>
        <taxon>Viridiplantae</taxon>
        <taxon>Streptophyta</taxon>
        <taxon>Embryophyta</taxon>
        <taxon>Tracheophyta</taxon>
        <taxon>Spermatophyta</taxon>
        <taxon>Magnoliopsida</taxon>
        <taxon>eudicotyledons</taxon>
        <taxon>Gunneridae</taxon>
        <taxon>Pentapetalae</taxon>
        <taxon>rosids</taxon>
        <taxon>fabids</taxon>
        <taxon>Fabales</taxon>
        <taxon>Fabaceae</taxon>
        <taxon>Papilionoideae</taxon>
        <taxon>50 kb inversion clade</taxon>
        <taxon>genistoids sensu lato</taxon>
        <taxon>core genistoids</taxon>
        <taxon>Crotalarieae</taxon>
        <taxon>Crotalaria</taxon>
    </lineage>
</organism>
<feature type="transmembrane region" description="Helical" evidence="6">
    <location>
        <begin position="142"/>
        <end position="160"/>
    </location>
</feature>
<comment type="subcellular location">
    <subcellularLocation>
        <location evidence="6">Endoplasmic reticulum membrane</location>
        <topology evidence="6">Multi-pass membrane protein</topology>
    </subcellularLocation>
    <subcellularLocation>
        <location evidence="6">Endoplasmic reticulum-Golgi intermediate compartment membrane</location>
        <topology evidence="6">Multi-pass membrane protein</topology>
    </subcellularLocation>
    <subcellularLocation>
        <location evidence="6">Cytoplasmic vesicle</location>
        <location evidence="6">COPII-coated vesicle membrane</location>
        <topology evidence="6">Multi-pass membrane protein</topology>
    </subcellularLocation>
</comment>
<dbReference type="Gene3D" id="3.30.70.100">
    <property type="match status" value="1"/>
</dbReference>
<keyword evidence="2 6" id="KW-0256">Endoplasmic reticulum</keyword>
<evidence type="ECO:0000313" key="7">
    <source>
        <dbReference type="EMBL" id="KAK7246040.1"/>
    </source>
</evidence>
<dbReference type="PANTHER" id="PTHR31792">
    <property type="entry name" value="VACUOLAR ATPASE ASSEMBLY INTEGRAL MEMBRANE PROTEIN VMA21"/>
    <property type="match status" value="1"/>
</dbReference>
<keyword evidence="4 6" id="KW-0472">Membrane</keyword>
<dbReference type="InterPro" id="IPR019013">
    <property type="entry name" value="Vma21"/>
</dbReference>